<organism evidence="1 2">
    <name type="scientific">Streptomyces spongiae</name>
    <dbReference type="NCBI Taxonomy" id="565072"/>
    <lineage>
        <taxon>Bacteria</taxon>
        <taxon>Bacillati</taxon>
        <taxon>Actinomycetota</taxon>
        <taxon>Actinomycetes</taxon>
        <taxon>Kitasatosporales</taxon>
        <taxon>Streptomycetaceae</taxon>
        <taxon>Streptomyces</taxon>
    </lineage>
</organism>
<dbReference type="AlphaFoldDB" id="A0A5N8XTU2"/>
<name>A0A5N8XTU2_9ACTN</name>
<comment type="caution">
    <text evidence="1">The sequence shown here is derived from an EMBL/GenBank/DDBJ whole genome shotgun (WGS) entry which is preliminary data.</text>
</comment>
<protein>
    <submittedName>
        <fullName evidence="1">Uncharacterized protein</fullName>
    </submittedName>
</protein>
<reference evidence="1 2" key="1">
    <citation type="submission" date="2019-07" db="EMBL/GenBank/DDBJ databases">
        <title>New species of Amycolatopsis and Streptomyces.</title>
        <authorList>
            <person name="Duangmal K."/>
            <person name="Teo W.F.A."/>
            <person name="Lipun K."/>
        </authorList>
    </citation>
    <scope>NUCLEOTIDE SEQUENCE [LARGE SCALE GENOMIC DNA]</scope>
    <source>
        <strain evidence="1 2">NBRC 106415</strain>
    </source>
</reference>
<accession>A0A5N8XTU2</accession>
<gene>
    <name evidence="1" type="ORF">FNH08_38400</name>
</gene>
<dbReference type="EMBL" id="VJZC01000467">
    <property type="protein sequence ID" value="MPY62813.1"/>
    <property type="molecule type" value="Genomic_DNA"/>
</dbReference>
<dbReference type="OrthoDB" id="4578613at2"/>
<proteinExistence type="predicted"/>
<sequence>MVATLEATLLLHEHQRGMLVALDRYLHDRTGGMIGALSHVIRGAAIDAILTGTEKITKKSLVAIPLDHTAQTASSPARAAVTRR</sequence>
<dbReference type="Proteomes" id="UP000400924">
    <property type="component" value="Unassembled WGS sequence"/>
</dbReference>
<evidence type="ECO:0000313" key="2">
    <source>
        <dbReference type="Proteomes" id="UP000400924"/>
    </source>
</evidence>
<evidence type="ECO:0000313" key="1">
    <source>
        <dbReference type="EMBL" id="MPY62813.1"/>
    </source>
</evidence>
<keyword evidence="2" id="KW-1185">Reference proteome</keyword>